<proteinExistence type="predicted"/>
<reference evidence="1" key="1">
    <citation type="journal article" date="2015" name="Nature">
        <title>Complex archaea that bridge the gap between prokaryotes and eukaryotes.</title>
        <authorList>
            <person name="Spang A."/>
            <person name="Saw J.H."/>
            <person name="Jorgensen S.L."/>
            <person name="Zaremba-Niedzwiedzka K."/>
            <person name="Martijn J."/>
            <person name="Lind A.E."/>
            <person name="van Eijk R."/>
            <person name="Schleper C."/>
            <person name="Guy L."/>
            <person name="Ettema T.J."/>
        </authorList>
    </citation>
    <scope>NUCLEOTIDE SEQUENCE</scope>
</reference>
<name>A0A0F9II67_9ZZZZ</name>
<organism evidence="1">
    <name type="scientific">marine sediment metagenome</name>
    <dbReference type="NCBI Taxonomy" id="412755"/>
    <lineage>
        <taxon>unclassified sequences</taxon>
        <taxon>metagenomes</taxon>
        <taxon>ecological metagenomes</taxon>
    </lineage>
</organism>
<dbReference type="EMBL" id="LAZR01012352">
    <property type="protein sequence ID" value="KKM27281.1"/>
    <property type="molecule type" value="Genomic_DNA"/>
</dbReference>
<gene>
    <name evidence="1" type="ORF">LCGC14_1576320</name>
</gene>
<sequence length="46" mass="5310">MIGSTDKGIKTDDKGIKRLEPEDAKKLMESFIENYPKVEEQELNIK</sequence>
<evidence type="ECO:0000313" key="1">
    <source>
        <dbReference type="EMBL" id="KKM27281.1"/>
    </source>
</evidence>
<accession>A0A0F9II67</accession>
<dbReference type="AlphaFoldDB" id="A0A0F9II67"/>
<comment type="caution">
    <text evidence="1">The sequence shown here is derived from an EMBL/GenBank/DDBJ whole genome shotgun (WGS) entry which is preliminary data.</text>
</comment>
<protein>
    <submittedName>
        <fullName evidence="1">Uncharacterized protein</fullName>
    </submittedName>
</protein>